<comment type="caution">
    <text evidence="1">The sequence shown here is derived from an EMBL/GenBank/DDBJ whole genome shotgun (WGS) entry which is preliminary data.</text>
</comment>
<dbReference type="AlphaFoldDB" id="A0A4R0PBP8"/>
<reference evidence="1 2" key="1">
    <citation type="journal article" date="2015" name="Antonie Van Leeuwenhoek">
        <title>Oricola cellulosilytica gen. nov., sp. nov., a cellulose-degrading bacterium of the family Phyllobacteriaceae isolated from surface seashore water, and emended descriptions of Mesorhizobium loti and Phyllobacterium myrsinacearum.</title>
        <authorList>
            <person name="Hameed A."/>
            <person name="Shahina M."/>
            <person name="Lai W.A."/>
            <person name="Lin S.Y."/>
            <person name="Young L.S."/>
            <person name="Liu Y.C."/>
            <person name="Hsu Y.H."/>
            <person name="Young C.C."/>
        </authorList>
    </citation>
    <scope>NUCLEOTIDE SEQUENCE [LARGE SCALE GENOMIC DNA]</scope>
    <source>
        <strain evidence="1 2">KCTC 52183</strain>
    </source>
</reference>
<name>A0A4R0PBP8_9HYPH</name>
<protein>
    <submittedName>
        <fullName evidence="1">Uncharacterized protein</fullName>
    </submittedName>
</protein>
<proteinExistence type="predicted"/>
<evidence type="ECO:0000313" key="2">
    <source>
        <dbReference type="Proteomes" id="UP000291301"/>
    </source>
</evidence>
<gene>
    <name evidence="1" type="ORF">E0D97_04800</name>
</gene>
<keyword evidence="2" id="KW-1185">Reference proteome</keyword>
<organism evidence="1 2">
    <name type="scientific">Oricola cellulosilytica</name>
    <dbReference type="NCBI Taxonomy" id="1429082"/>
    <lineage>
        <taxon>Bacteria</taxon>
        <taxon>Pseudomonadati</taxon>
        <taxon>Pseudomonadota</taxon>
        <taxon>Alphaproteobacteria</taxon>
        <taxon>Hyphomicrobiales</taxon>
        <taxon>Ahrensiaceae</taxon>
        <taxon>Oricola</taxon>
    </lineage>
</organism>
<evidence type="ECO:0000313" key="1">
    <source>
        <dbReference type="EMBL" id="TCD14881.1"/>
    </source>
</evidence>
<accession>A0A4R0PBP8</accession>
<dbReference type="Proteomes" id="UP000291301">
    <property type="component" value="Unassembled WGS sequence"/>
</dbReference>
<sequence length="73" mass="8702">MSFRSDMEPWIIAALNLHKGRANVTAIAKYIWENHREEIEKHPTALYTWQYDMRWAGQNLQKMSAEQREGSEH</sequence>
<dbReference type="EMBL" id="SJST01000002">
    <property type="protein sequence ID" value="TCD14881.1"/>
    <property type="molecule type" value="Genomic_DNA"/>
</dbReference>